<dbReference type="EMBL" id="FVQL01000001">
    <property type="protein sequence ID" value="SKZ50535.1"/>
    <property type="molecule type" value="Genomic_DNA"/>
</dbReference>
<proteinExistence type="predicted"/>
<accession>A0AB38DMZ8</accession>
<comment type="caution">
    <text evidence="1">The sequence shown here is derived from an EMBL/GenBank/DDBJ whole genome shotgun (WGS) entry which is preliminary data.</text>
</comment>
<name>A0AB38DMZ8_9MYCO</name>
<sequence>MERPYQKSALLVVHCCVVFEFDPEDASVETVSALALDAMDELRRKLIECLLVLQTLSDEADLNFVDLISDLQAVHRGTQEAYRAASLVHQGAQLDGRWGNSLSKPKAVFARHNSAVRRGAKKVIPMSAPSDLVEQSLYHLPKPDRVQATVGDRPQCAGTVRSTGESCASSAMYLGSGAFAAHCYSHATPAERERYRVYHKEIDARRARTYDDLRERQWAVGREILAHWISSREHGIEWLEKAIAEV</sequence>
<evidence type="ECO:0000313" key="1">
    <source>
        <dbReference type="EMBL" id="SKZ50535.1"/>
    </source>
</evidence>
<dbReference type="AlphaFoldDB" id="A0AB38DMZ8"/>
<protein>
    <submittedName>
        <fullName evidence="1">Uncharacterized protein</fullName>
    </submittedName>
</protein>
<reference evidence="1 2" key="1">
    <citation type="submission" date="2016-11" db="EMBL/GenBank/DDBJ databases">
        <authorList>
            <consortium name="Pathogen Informatics"/>
        </authorList>
    </citation>
    <scope>NUCLEOTIDE SEQUENCE [LARGE SCALE GENOMIC DNA]</scope>
    <source>
        <strain evidence="1 2">1168</strain>
    </source>
</reference>
<organism evidence="1 2">
    <name type="scientific">Mycobacteroides abscessus subsp. massiliense</name>
    <dbReference type="NCBI Taxonomy" id="1962118"/>
    <lineage>
        <taxon>Bacteria</taxon>
        <taxon>Bacillati</taxon>
        <taxon>Actinomycetota</taxon>
        <taxon>Actinomycetes</taxon>
        <taxon>Mycobacteriales</taxon>
        <taxon>Mycobacteriaceae</taxon>
        <taxon>Mycobacteroides</taxon>
        <taxon>Mycobacteroides abscessus</taxon>
    </lineage>
</organism>
<evidence type="ECO:0000313" key="2">
    <source>
        <dbReference type="Proteomes" id="UP000190366"/>
    </source>
</evidence>
<gene>
    <name evidence="1" type="ORF">SAMEA2275630_05019</name>
</gene>
<dbReference type="Proteomes" id="UP000190366">
    <property type="component" value="Unassembled WGS sequence"/>
</dbReference>